<dbReference type="InterPro" id="IPR013083">
    <property type="entry name" value="Znf_RING/FYVE/PHD"/>
</dbReference>
<dbReference type="InterPro" id="IPR036361">
    <property type="entry name" value="SAP_dom_sf"/>
</dbReference>
<dbReference type="InterPro" id="IPR057299">
    <property type="entry name" value="RNF34_RFFL_SAP"/>
</dbReference>
<dbReference type="CDD" id="cd16500">
    <property type="entry name" value="RING-HC_CARP"/>
    <property type="match status" value="1"/>
</dbReference>
<evidence type="ECO:0000313" key="7">
    <source>
        <dbReference type="Proteomes" id="UP001235939"/>
    </source>
</evidence>
<keyword evidence="2" id="KW-0862">Zinc</keyword>
<dbReference type="Gene3D" id="1.10.720.30">
    <property type="entry name" value="SAP domain"/>
    <property type="match status" value="1"/>
</dbReference>
<dbReference type="PANTHER" id="PTHR14879">
    <property type="entry name" value="CASPASE REGULATOR, RING FINGER DOMAIN-CONTAINING"/>
    <property type="match status" value="1"/>
</dbReference>
<proteinExistence type="predicted"/>
<evidence type="ECO:0000256" key="1">
    <source>
        <dbReference type="ARBA" id="ARBA00022771"/>
    </source>
</evidence>
<dbReference type="Pfam" id="PF22968">
    <property type="entry name" value="RNF34L-like_3rd"/>
    <property type="match status" value="1"/>
</dbReference>
<feature type="domain" description="RING-type" evidence="5">
    <location>
        <begin position="199"/>
        <end position="234"/>
    </location>
</feature>
<dbReference type="PROSITE" id="PS50089">
    <property type="entry name" value="ZF_RING_2"/>
    <property type="match status" value="1"/>
</dbReference>
<sequence>MKLCSECHQNYCQTCLIKLTKPQTRYICRKCQTLSSVPLEKTALMNLRIRDLKWYLDSQSISFAGCMEKTELVDLVLQRCSPSTPGSPVSPSGERVSPDVLPPMSEDPRRPYPTEDPEPPVETKESLLDNPSAVVNVADIQDPLQIEGLSVRQLKLILTRNYVDYHGCCEKKDLQERVRRLWMQRKDNMEGNIMDENLCKLCMVEAIDCVLLECGHMATCTDCGKRLAECPICRQFVIRVVHTFKA</sequence>
<dbReference type="InterPro" id="IPR055111">
    <property type="entry name" value="RNF34_RFFL_HeH"/>
</dbReference>
<dbReference type="Gene3D" id="1.10.720.140">
    <property type="match status" value="1"/>
</dbReference>
<protein>
    <submittedName>
        <fullName evidence="6">RFFL</fullName>
    </submittedName>
</protein>
<dbReference type="Pfam" id="PF13920">
    <property type="entry name" value="zf-C3HC4_3"/>
    <property type="match status" value="1"/>
</dbReference>
<gene>
    <name evidence="6" type="ORF">LAZ67_8003818</name>
</gene>
<accession>A0ABY6KRW7</accession>
<evidence type="ECO:0000256" key="3">
    <source>
        <dbReference type="PROSITE-ProRule" id="PRU00175"/>
    </source>
</evidence>
<evidence type="ECO:0000256" key="2">
    <source>
        <dbReference type="ARBA" id="ARBA00022833"/>
    </source>
</evidence>
<dbReference type="InterPro" id="IPR001841">
    <property type="entry name" value="Znf_RING"/>
</dbReference>
<dbReference type="InterPro" id="IPR051728">
    <property type="entry name" value="RING-FYVE_E3_ubiquitin-ligase"/>
</dbReference>
<evidence type="ECO:0000256" key="4">
    <source>
        <dbReference type="SAM" id="MobiDB-lite"/>
    </source>
</evidence>
<feature type="compositionally biased region" description="Low complexity" evidence="4">
    <location>
        <begin position="82"/>
        <end position="93"/>
    </location>
</feature>
<feature type="region of interest" description="Disordered" evidence="4">
    <location>
        <begin position="82"/>
        <end position="128"/>
    </location>
</feature>
<dbReference type="SUPFAM" id="SSF57850">
    <property type="entry name" value="RING/U-box"/>
    <property type="match status" value="1"/>
</dbReference>
<keyword evidence="1 3" id="KW-0863">Zinc-finger</keyword>
<reference evidence="6 7" key="1">
    <citation type="submission" date="2022-01" db="EMBL/GenBank/DDBJ databases">
        <title>A chromosomal length assembly of Cordylochernes scorpioides.</title>
        <authorList>
            <person name="Zeh D."/>
            <person name="Zeh J."/>
        </authorList>
    </citation>
    <scope>NUCLEOTIDE SEQUENCE [LARGE SCALE GENOMIC DNA]</scope>
    <source>
        <strain evidence="6">IN4F17</strain>
        <tissue evidence="6">Whole Body</tissue>
    </source>
</reference>
<name>A0ABY6KRW7_9ARAC</name>
<dbReference type="SUPFAM" id="SSF68906">
    <property type="entry name" value="SAP domain"/>
    <property type="match status" value="2"/>
</dbReference>
<keyword evidence="1 3" id="KW-0479">Metal-binding</keyword>
<evidence type="ECO:0000259" key="5">
    <source>
        <dbReference type="PROSITE" id="PS50089"/>
    </source>
</evidence>
<dbReference type="Proteomes" id="UP001235939">
    <property type="component" value="Chromosome 08"/>
</dbReference>
<dbReference type="EMBL" id="CP092870">
    <property type="protein sequence ID" value="UYV71598.1"/>
    <property type="molecule type" value="Genomic_DNA"/>
</dbReference>
<dbReference type="PANTHER" id="PTHR14879:SF15">
    <property type="entry name" value="E3 UBIQUITIN-PROTEIN LIGASE RIFIFYLIN-LIKE PROTEIN"/>
    <property type="match status" value="1"/>
</dbReference>
<dbReference type="Gene3D" id="3.30.40.10">
    <property type="entry name" value="Zinc/RING finger domain, C3HC4 (zinc finger)"/>
    <property type="match status" value="1"/>
</dbReference>
<organism evidence="6 7">
    <name type="scientific">Cordylochernes scorpioides</name>
    <dbReference type="NCBI Taxonomy" id="51811"/>
    <lineage>
        <taxon>Eukaryota</taxon>
        <taxon>Metazoa</taxon>
        <taxon>Ecdysozoa</taxon>
        <taxon>Arthropoda</taxon>
        <taxon>Chelicerata</taxon>
        <taxon>Arachnida</taxon>
        <taxon>Pseudoscorpiones</taxon>
        <taxon>Cheliferoidea</taxon>
        <taxon>Chernetidae</taxon>
        <taxon>Cordylochernes</taxon>
    </lineage>
</organism>
<dbReference type="Pfam" id="PF23632">
    <property type="entry name" value="SAP_RNF34_RFFL"/>
    <property type="match status" value="1"/>
</dbReference>
<evidence type="ECO:0000313" key="6">
    <source>
        <dbReference type="EMBL" id="UYV71598.1"/>
    </source>
</evidence>
<keyword evidence="7" id="KW-1185">Reference proteome</keyword>